<name>A0A4Z2IJ00_9TELE</name>
<gene>
    <name evidence="2" type="ORF">EYF80_012096</name>
</gene>
<evidence type="ECO:0000313" key="2">
    <source>
        <dbReference type="EMBL" id="TNN77798.1"/>
    </source>
</evidence>
<dbReference type="AlphaFoldDB" id="A0A4Z2IJ00"/>
<organism evidence="2 3">
    <name type="scientific">Liparis tanakae</name>
    <name type="common">Tanaka's snailfish</name>
    <dbReference type="NCBI Taxonomy" id="230148"/>
    <lineage>
        <taxon>Eukaryota</taxon>
        <taxon>Metazoa</taxon>
        <taxon>Chordata</taxon>
        <taxon>Craniata</taxon>
        <taxon>Vertebrata</taxon>
        <taxon>Euteleostomi</taxon>
        <taxon>Actinopterygii</taxon>
        <taxon>Neopterygii</taxon>
        <taxon>Teleostei</taxon>
        <taxon>Neoteleostei</taxon>
        <taxon>Acanthomorphata</taxon>
        <taxon>Eupercaria</taxon>
        <taxon>Perciformes</taxon>
        <taxon>Cottioidei</taxon>
        <taxon>Cottales</taxon>
        <taxon>Liparidae</taxon>
        <taxon>Liparis</taxon>
    </lineage>
</organism>
<proteinExistence type="predicted"/>
<sequence length="303" mass="33172">MQIHRAQFKCRSLMKCIFIKYTLGPVPEDSEDVSAPISSLSLQRRWLDLPELVPEPVDVRCTPLDQEGVCSVRSDDIDDSESSCRSQPRASLSSCCSVIISMALSLMRVTGGFAARGGGGGKSPEGKAEAGTGPAGTSRMNQSQQHLLLLPHLLHLRFLSPSLLFPSPPLLFPSPLLQRHGLPLIQHSSLDLQQLSSLTLHVVVIVIVVVPGARGPGPYGAVWRRPPLDHRYPVCDVQVNGLDGVRGRLGREAGGMLRRLRTGPHSLWKVLRHSLHYVVGQPRPDIRSPVHRIAGKGSDFMQW</sequence>
<evidence type="ECO:0000313" key="3">
    <source>
        <dbReference type="Proteomes" id="UP000314294"/>
    </source>
</evidence>
<keyword evidence="3" id="KW-1185">Reference proteome</keyword>
<feature type="region of interest" description="Disordered" evidence="1">
    <location>
        <begin position="116"/>
        <end position="141"/>
    </location>
</feature>
<comment type="caution">
    <text evidence="2">The sequence shown here is derived from an EMBL/GenBank/DDBJ whole genome shotgun (WGS) entry which is preliminary data.</text>
</comment>
<dbReference type="EMBL" id="SRLO01000080">
    <property type="protein sequence ID" value="TNN77798.1"/>
    <property type="molecule type" value="Genomic_DNA"/>
</dbReference>
<accession>A0A4Z2IJ00</accession>
<evidence type="ECO:0000256" key="1">
    <source>
        <dbReference type="SAM" id="MobiDB-lite"/>
    </source>
</evidence>
<reference evidence="2 3" key="1">
    <citation type="submission" date="2019-03" db="EMBL/GenBank/DDBJ databases">
        <title>First draft genome of Liparis tanakae, snailfish: a comprehensive survey of snailfish specific genes.</title>
        <authorList>
            <person name="Kim W."/>
            <person name="Song I."/>
            <person name="Jeong J.-H."/>
            <person name="Kim D."/>
            <person name="Kim S."/>
            <person name="Ryu S."/>
            <person name="Song J.Y."/>
            <person name="Lee S.K."/>
        </authorList>
    </citation>
    <scope>NUCLEOTIDE SEQUENCE [LARGE SCALE GENOMIC DNA]</scope>
    <source>
        <tissue evidence="2">Muscle</tissue>
    </source>
</reference>
<dbReference type="Proteomes" id="UP000314294">
    <property type="component" value="Unassembled WGS sequence"/>
</dbReference>
<protein>
    <submittedName>
        <fullName evidence="2">Uncharacterized protein</fullName>
    </submittedName>
</protein>